<dbReference type="NCBIfam" id="TIGR01511">
    <property type="entry name" value="ATPase-IB1_Cu"/>
    <property type="match status" value="1"/>
</dbReference>
<dbReference type="PROSITE" id="PS01047">
    <property type="entry name" value="HMA_1"/>
    <property type="match status" value="1"/>
</dbReference>
<feature type="compositionally biased region" description="Basic and acidic residues" evidence="13">
    <location>
        <begin position="88"/>
        <end position="101"/>
    </location>
</feature>
<name>A0A160NZP2_STRLU</name>
<evidence type="ECO:0000256" key="11">
    <source>
        <dbReference type="ARBA" id="ARBA00074171"/>
    </source>
</evidence>
<dbReference type="InterPro" id="IPR023214">
    <property type="entry name" value="HAD_sf"/>
</dbReference>
<dbReference type="KEGG" id="slau:SLA_2493"/>
<feature type="transmembrane region" description="Helical" evidence="12">
    <location>
        <begin position="136"/>
        <end position="158"/>
    </location>
</feature>
<dbReference type="PROSITE" id="PS00154">
    <property type="entry name" value="ATPASE_E1_E2"/>
    <property type="match status" value="1"/>
</dbReference>
<proteinExistence type="inferred from homology"/>
<dbReference type="SUPFAM" id="SSF56784">
    <property type="entry name" value="HAD-like"/>
    <property type="match status" value="1"/>
</dbReference>
<dbReference type="FunFam" id="3.30.70.100:FF:000005">
    <property type="entry name" value="Copper-exporting P-type ATPase A"/>
    <property type="match status" value="1"/>
</dbReference>
<keyword evidence="15" id="KW-0378">Hydrolase</keyword>
<dbReference type="RefSeq" id="WP_359875515.1">
    <property type="nucleotide sequence ID" value="NZ_JBEYHT010000012.1"/>
</dbReference>
<dbReference type="InterPro" id="IPR018303">
    <property type="entry name" value="ATPase_P-typ_P_site"/>
</dbReference>
<protein>
    <recommendedName>
        <fullName evidence="11">Cation-transporting P-type ATPase B</fullName>
    </recommendedName>
</protein>
<keyword evidence="6 12" id="KW-0067">ATP-binding</keyword>
<dbReference type="Pfam" id="PF00403">
    <property type="entry name" value="HMA"/>
    <property type="match status" value="1"/>
</dbReference>
<dbReference type="NCBIfam" id="TIGR01494">
    <property type="entry name" value="ATPase_P-type"/>
    <property type="match status" value="2"/>
</dbReference>
<dbReference type="PRINTS" id="PR00119">
    <property type="entry name" value="CATATPASE"/>
</dbReference>
<keyword evidence="12" id="KW-1003">Cell membrane</keyword>
<dbReference type="InterPro" id="IPR006121">
    <property type="entry name" value="HMA_dom"/>
</dbReference>
<dbReference type="GO" id="GO:0043682">
    <property type="term" value="F:P-type divalent copper transporter activity"/>
    <property type="evidence" value="ECO:0007669"/>
    <property type="project" value="TreeGrafter"/>
</dbReference>
<dbReference type="GO" id="GO:0016887">
    <property type="term" value="F:ATP hydrolysis activity"/>
    <property type="evidence" value="ECO:0007669"/>
    <property type="project" value="InterPro"/>
</dbReference>
<feature type="region of interest" description="Disordered" evidence="13">
    <location>
        <begin position="65"/>
        <end position="101"/>
    </location>
</feature>
<dbReference type="FunFam" id="2.70.150.10:FF:000002">
    <property type="entry name" value="Copper-transporting ATPase 1, putative"/>
    <property type="match status" value="1"/>
</dbReference>
<accession>A0A160NZP2</accession>
<dbReference type="CDD" id="cd00371">
    <property type="entry name" value="HMA"/>
    <property type="match status" value="1"/>
</dbReference>
<dbReference type="GO" id="GO:0005524">
    <property type="term" value="F:ATP binding"/>
    <property type="evidence" value="ECO:0007669"/>
    <property type="project" value="UniProtKB-UniRule"/>
</dbReference>
<dbReference type="InterPro" id="IPR023299">
    <property type="entry name" value="ATPase_P-typ_cyto_dom_N"/>
</dbReference>
<dbReference type="NCBIfam" id="TIGR01525">
    <property type="entry name" value="ATPase-IB_hvy"/>
    <property type="match status" value="1"/>
</dbReference>
<gene>
    <name evidence="15" type="ORF">SLA_2493</name>
</gene>
<feature type="transmembrane region" description="Helical" evidence="12">
    <location>
        <begin position="366"/>
        <end position="388"/>
    </location>
</feature>
<dbReference type="Proteomes" id="UP000217676">
    <property type="component" value="Chromosome"/>
</dbReference>
<dbReference type="PROSITE" id="PS01229">
    <property type="entry name" value="COF_2"/>
    <property type="match status" value="1"/>
</dbReference>
<keyword evidence="3 12" id="KW-0812">Transmembrane</keyword>
<evidence type="ECO:0000256" key="9">
    <source>
        <dbReference type="ARBA" id="ARBA00023136"/>
    </source>
</evidence>
<sequence length="751" mass="77847">MTSTITELTIGGMTCASCAARVEKKLNRMEGVTASVNYATEKARVEHPEDLPVTDLIATVVKTGYTAAEPPPPEPEPEPDAEPAEAADPGRDPGRDPDRDPEVDALRQRLTVCAVLALPVVLLAMVPALQFDHWQWLSLTLAAPVVVWGGLPFHRAAWTNLRHGAATMDTLVSVGTLAAFGWSLWALFLGDAGMPGMRHGFDLTASREHASSTIYLEVAAGVVTFILLGRYLEARAKRRAGAALHALMRLGAKDVAVLRGGTEVRIPVGALRVGDRFVVRPGEKIATDGTVTEGASAVDASMLTGESVPVDVLPGDSVTGGCVNTSGRLVVEATRVGADTQLARMAKLVEDAQNGKAEVQRLADRISAVFVPVVILIALGTLVAWLLLTGETTAAFTAAVAVLIIACPCALGLATPTALMVGTGRGAQLGILIKGPEVLESTRKVDTVVLDKTGTVTTGRMELTGTHVYGGAYGSGGTDEAELLRLAGALEHSSEHPVAQAVAAGAAAVVGELPVPKTFENVPGLGVRGSVEGHLVLVGRAALLTAEGIEVPGQAAPGVVHVAWDGRARGTLTVADAVKETSAEAVERLRGLGLRPVLLTGDARSVAERVAAEVGIDEVIAEVLPQDKVDVVRRLQAEGRVVAMVGDGVNDAAALATADLGLAMGTGTDAAIEASDLTLVRGDLRVAADAIRLSRRTLATIKGNLGWAFGYNVAALPLAAAGLLNPMIAGLAMAFSSVFVVTNSLRLRRFS</sequence>
<dbReference type="InterPro" id="IPR059000">
    <property type="entry name" value="ATPase_P-type_domA"/>
</dbReference>
<keyword evidence="7" id="KW-1278">Translocase</keyword>
<evidence type="ECO:0000256" key="6">
    <source>
        <dbReference type="ARBA" id="ARBA00022840"/>
    </source>
</evidence>
<dbReference type="EMBL" id="AP017424">
    <property type="protein sequence ID" value="BAU83420.1"/>
    <property type="molecule type" value="Genomic_DNA"/>
</dbReference>
<evidence type="ECO:0000256" key="3">
    <source>
        <dbReference type="ARBA" id="ARBA00022692"/>
    </source>
</evidence>
<evidence type="ECO:0000256" key="5">
    <source>
        <dbReference type="ARBA" id="ARBA00022741"/>
    </source>
</evidence>
<dbReference type="Gene3D" id="3.40.1110.10">
    <property type="entry name" value="Calcium-transporting ATPase, cytoplasmic domain N"/>
    <property type="match status" value="1"/>
</dbReference>
<keyword evidence="8 12" id="KW-1133">Transmembrane helix</keyword>
<evidence type="ECO:0000256" key="7">
    <source>
        <dbReference type="ARBA" id="ARBA00022967"/>
    </source>
</evidence>
<dbReference type="PANTHER" id="PTHR43520:SF8">
    <property type="entry name" value="P-TYPE CU(+) TRANSPORTER"/>
    <property type="match status" value="1"/>
</dbReference>
<evidence type="ECO:0000313" key="16">
    <source>
        <dbReference type="Proteomes" id="UP000217676"/>
    </source>
</evidence>
<dbReference type="SFLD" id="SFLDF00027">
    <property type="entry name" value="p-type_atpase"/>
    <property type="match status" value="1"/>
</dbReference>
<comment type="similarity">
    <text evidence="2 12">Belongs to the cation transport ATPase (P-type) (TC 3.A.3) family. Type IB subfamily.</text>
</comment>
<dbReference type="InterPro" id="IPR044492">
    <property type="entry name" value="P_typ_ATPase_HD_dom"/>
</dbReference>
<dbReference type="SFLD" id="SFLDG00002">
    <property type="entry name" value="C1.7:_P-type_atpase_like"/>
    <property type="match status" value="1"/>
</dbReference>
<dbReference type="InterPro" id="IPR036412">
    <property type="entry name" value="HAD-like_sf"/>
</dbReference>
<organism evidence="15 16">
    <name type="scientific">Streptomyces laurentii</name>
    <dbReference type="NCBI Taxonomy" id="39478"/>
    <lineage>
        <taxon>Bacteria</taxon>
        <taxon>Bacillati</taxon>
        <taxon>Actinomycetota</taxon>
        <taxon>Actinomycetes</taxon>
        <taxon>Kitasatosporales</taxon>
        <taxon>Streptomycetaceae</taxon>
        <taxon>Streptomyces</taxon>
    </lineage>
</organism>
<keyword evidence="5 12" id="KW-0547">Nucleotide-binding</keyword>
<dbReference type="PANTHER" id="PTHR43520">
    <property type="entry name" value="ATP7, ISOFORM B"/>
    <property type="match status" value="1"/>
</dbReference>
<dbReference type="SUPFAM" id="SSF81665">
    <property type="entry name" value="Calcium ATPase, transmembrane domain M"/>
    <property type="match status" value="1"/>
</dbReference>
<evidence type="ECO:0000256" key="1">
    <source>
        <dbReference type="ARBA" id="ARBA00004651"/>
    </source>
</evidence>
<dbReference type="InterPro" id="IPR017969">
    <property type="entry name" value="Heavy-metal-associated_CS"/>
</dbReference>
<feature type="transmembrane region" description="Helical" evidence="12">
    <location>
        <begin position="110"/>
        <end position="130"/>
    </location>
</feature>
<reference evidence="15 16" key="1">
    <citation type="journal article" date="2016" name="Genome Announc.">
        <title>Complete Genome Sequence of Thiostrepton-Producing Streptomyces laurentii ATCC 31255.</title>
        <authorList>
            <person name="Doi K."/>
            <person name="Fujino Y."/>
            <person name="Nagayoshi Y."/>
            <person name="Ohshima T."/>
            <person name="Ogata S."/>
        </authorList>
    </citation>
    <scope>NUCLEOTIDE SEQUENCE [LARGE SCALE GENOMIC DNA]</scope>
    <source>
        <strain evidence="15 16">ATCC 31255</strain>
    </source>
</reference>
<feature type="transmembrane region" description="Helical" evidence="12">
    <location>
        <begin position="170"/>
        <end position="190"/>
    </location>
</feature>
<evidence type="ECO:0000313" key="15">
    <source>
        <dbReference type="EMBL" id="BAU83420.1"/>
    </source>
</evidence>
<evidence type="ECO:0000256" key="13">
    <source>
        <dbReference type="SAM" id="MobiDB-lite"/>
    </source>
</evidence>
<dbReference type="PRINTS" id="PR00120">
    <property type="entry name" value="HATPASE"/>
</dbReference>
<dbReference type="GO" id="GO:0005886">
    <property type="term" value="C:plasma membrane"/>
    <property type="evidence" value="ECO:0007669"/>
    <property type="project" value="UniProtKB-SubCell"/>
</dbReference>
<dbReference type="InterPro" id="IPR001757">
    <property type="entry name" value="P_typ_ATPase"/>
</dbReference>
<keyword evidence="9 12" id="KW-0472">Membrane</keyword>
<dbReference type="CDD" id="cd02094">
    <property type="entry name" value="P-type_ATPase_Cu-like"/>
    <property type="match status" value="1"/>
</dbReference>
<dbReference type="Pfam" id="PF00702">
    <property type="entry name" value="Hydrolase"/>
    <property type="match status" value="1"/>
</dbReference>
<keyword evidence="4 12" id="KW-0479">Metal-binding</keyword>
<dbReference type="GO" id="GO:0005507">
    <property type="term" value="F:copper ion binding"/>
    <property type="evidence" value="ECO:0007669"/>
    <property type="project" value="TreeGrafter"/>
</dbReference>
<dbReference type="GO" id="GO:0055070">
    <property type="term" value="P:copper ion homeostasis"/>
    <property type="evidence" value="ECO:0007669"/>
    <property type="project" value="TreeGrafter"/>
</dbReference>
<evidence type="ECO:0000256" key="4">
    <source>
        <dbReference type="ARBA" id="ARBA00022723"/>
    </source>
</evidence>
<dbReference type="Gene3D" id="3.30.70.100">
    <property type="match status" value="1"/>
</dbReference>
<keyword evidence="16" id="KW-1185">Reference proteome</keyword>
<dbReference type="InterPro" id="IPR027256">
    <property type="entry name" value="P-typ_ATPase_IB"/>
</dbReference>
<dbReference type="SUPFAM" id="SSF55008">
    <property type="entry name" value="HMA, heavy metal-associated domain"/>
    <property type="match status" value="1"/>
</dbReference>
<dbReference type="Gene3D" id="2.70.150.10">
    <property type="entry name" value="Calcium-transporting ATPase, cytoplasmic transduction domain A"/>
    <property type="match status" value="1"/>
</dbReference>
<dbReference type="AlphaFoldDB" id="A0A160NZP2"/>
<dbReference type="PROSITE" id="PS50846">
    <property type="entry name" value="HMA_2"/>
    <property type="match status" value="1"/>
</dbReference>
<evidence type="ECO:0000259" key="14">
    <source>
        <dbReference type="PROSITE" id="PS50846"/>
    </source>
</evidence>
<dbReference type="NCBIfam" id="TIGR01512">
    <property type="entry name" value="ATPase-IB2_Cd"/>
    <property type="match status" value="1"/>
</dbReference>
<feature type="transmembrane region" description="Helical" evidence="12">
    <location>
        <begin position="394"/>
        <end position="415"/>
    </location>
</feature>
<feature type="transmembrane region" description="Helical" evidence="12">
    <location>
        <begin position="704"/>
        <end position="721"/>
    </location>
</feature>
<dbReference type="SUPFAM" id="SSF81653">
    <property type="entry name" value="Calcium ATPase, transduction domain A"/>
    <property type="match status" value="1"/>
</dbReference>
<evidence type="ECO:0000256" key="8">
    <source>
        <dbReference type="ARBA" id="ARBA00022989"/>
    </source>
</evidence>
<dbReference type="InterPro" id="IPR008250">
    <property type="entry name" value="ATPase_P-typ_transduc_dom_A_sf"/>
</dbReference>
<comment type="subcellular location">
    <subcellularLocation>
        <location evidence="1">Cell membrane</location>
        <topology evidence="1">Multi-pass membrane protein</topology>
    </subcellularLocation>
</comment>
<feature type="transmembrane region" description="Helical" evidence="12">
    <location>
        <begin position="210"/>
        <end position="229"/>
    </location>
</feature>
<comment type="catalytic activity">
    <reaction evidence="10">
        <text>ATP + H2O = ADP + phosphate + H(+)</text>
        <dbReference type="Rhea" id="RHEA:13065"/>
        <dbReference type="ChEBI" id="CHEBI:15377"/>
        <dbReference type="ChEBI" id="CHEBI:15378"/>
        <dbReference type="ChEBI" id="CHEBI:30616"/>
        <dbReference type="ChEBI" id="CHEBI:43474"/>
        <dbReference type="ChEBI" id="CHEBI:456216"/>
    </reaction>
</comment>
<dbReference type="Gene3D" id="3.40.50.1000">
    <property type="entry name" value="HAD superfamily/HAD-like"/>
    <property type="match status" value="1"/>
</dbReference>
<evidence type="ECO:0000256" key="2">
    <source>
        <dbReference type="ARBA" id="ARBA00006024"/>
    </source>
</evidence>
<evidence type="ECO:0000256" key="12">
    <source>
        <dbReference type="RuleBase" id="RU362081"/>
    </source>
</evidence>
<dbReference type="InterPro" id="IPR036163">
    <property type="entry name" value="HMA_dom_sf"/>
</dbReference>
<dbReference type="InterPro" id="IPR023298">
    <property type="entry name" value="ATPase_P-typ_TM_dom_sf"/>
</dbReference>
<feature type="transmembrane region" description="Helical" evidence="12">
    <location>
        <begin position="727"/>
        <end position="745"/>
    </location>
</feature>
<dbReference type="Pfam" id="PF00122">
    <property type="entry name" value="E1-E2_ATPase"/>
    <property type="match status" value="1"/>
</dbReference>
<feature type="compositionally biased region" description="Acidic residues" evidence="13">
    <location>
        <begin position="75"/>
        <end position="85"/>
    </location>
</feature>
<feature type="domain" description="HMA" evidence="14">
    <location>
        <begin position="4"/>
        <end position="68"/>
    </location>
</feature>
<dbReference type="SFLD" id="SFLDS00003">
    <property type="entry name" value="Haloacid_Dehalogenase"/>
    <property type="match status" value="1"/>
</dbReference>
<evidence type="ECO:0000256" key="10">
    <source>
        <dbReference type="ARBA" id="ARBA00049360"/>
    </source>
</evidence>